<dbReference type="InterPro" id="IPR006470">
    <property type="entry name" value="Formate_DH_bsu_Proteobacteria"/>
</dbReference>
<dbReference type="NCBIfam" id="TIGR01582">
    <property type="entry name" value="FDH-beta"/>
    <property type="match status" value="1"/>
</dbReference>
<sequence>MIMATQDIIQRSGTSQATPPAQARVGGVKQIAKLFDATKCNGCKACQVACSEWNDLREEVGSFQGTYQNPASLSPECWTLMKYNEIEDQGKLRWQFTHSACMHCADPACLKACSTSGAIVQHANGTVDFDSDKCIGCGYCASACPFDIPKISAVDNKAYKCTMCSDRLAVGLEPSCVKSCTTGALRFGTREDMLFSAEKRVNELKERGFAKAGLYNPEGVGGTGMLMILHDVTQPETYEMPKDPQIPLSVTLWQDWVKPLGTVGLLATAAVACLHKITVGRNIVEEDQPGYQPPEDKAQAEEEAKK</sequence>
<evidence type="ECO:0000256" key="4">
    <source>
        <dbReference type="ARBA" id="ARBA00022485"/>
    </source>
</evidence>
<comment type="function">
    <text evidence="12">The beta chain is an electron transfer unit containing 4 cysteine clusters involved in the formation of iron-sulfur centers.</text>
</comment>
<reference evidence="16 17" key="1">
    <citation type="journal article" date="2019" name="Ecotoxicol. Environ. Saf.">
        <title>Microbial characterization of heavy metal resistant bacterial strains isolated from an electroplating wastewater treatment plant.</title>
        <authorList>
            <person name="Cai X."/>
            <person name="Zheng X."/>
            <person name="Zhang D."/>
            <person name="Iqbal W."/>
            <person name="Liu C."/>
            <person name="Yang B."/>
            <person name="Zhao X."/>
            <person name="Lu X."/>
            <person name="Mao Y."/>
        </authorList>
    </citation>
    <scope>NUCLEOTIDE SEQUENCE [LARGE SCALE GENOMIC DNA]</scope>
    <source>
        <strain evidence="16 17">Ni1-3</strain>
    </source>
</reference>
<dbReference type="PANTHER" id="PTHR43545">
    <property type="entry name" value="FORMATE DEHYDROGENASE, NITRATE-INDUCIBLE, IRON-SULFUR SUBUNIT"/>
    <property type="match status" value="1"/>
</dbReference>
<dbReference type="KEGG" id="sdeo:D0436_00715"/>
<feature type="binding site" evidence="13">
    <location>
        <position position="140"/>
    </location>
    <ligand>
        <name>[4Fe-4S] cluster</name>
        <dbReference type="ChEBI" id="CHEBI:49883"/>
        <label>4</label>
    </ligand>
</feature>
<feature type="binding site" evidence="13">
    <location>
        <position position="176"/>
    </location>
    <ligand>
        <name>[4Fe-4S] cluster</name>
        <dbReference type="ChEBI" id="CHEBI:49883"/>
        <label>2</label>
    </ligand>
</feature>
<keyword evidence="7" id="KW-0677">Repeat</keyword>
<feature type="binding site" evidence="13">
    <location>
        <position position="101"/>
    </location>
    <ligand>
        <name>[4Fe-4S] cluster</name>
        <dbReference type="ChEBI" id="CHEBI:49883"/>
        <label>3</label>
    </ligand>
</feature>
<comment type="subcellular location">
    <subcellularLocation>
        <location evidence="1">Cell membrane</location>
    </subcellularLocation>
</comment>
<feature type="domain" description="4Fe-4S ferredoxin-type" evidence="15">
    <location>
        <begin position="125"/>
        <end position="154"/>
    </location>
</feature>
<feature type="compositionally biased region" description="Polar residues" evidence="14">
    <location>
        <begin position="7"/>
        <end position="19"/>
    </location>
</feature>
<gene>
    <name evidence="16" type="primary">fdxH</name>
    <name evidence="16" type="ORF">D0436_00715</name>
</gene>
<dbReference type="EMBL" id="CP031775">
    <property type="protein sequence ID" value="QDZ89093.2"/>
    <property type="molecule type" value="Genomic_DNA"/>
</dbReference>
<dbReference type="Proteomes" id="UP000321124">
    <property type="component" value="Chromosome"/>
</dbReference>
<evidence type="ECO:0000256" key="5">
    <source>
        <dbReference type="ARBA" id="ARBA00022692"/>
    </source>
</evidence>
<name>A0A5B8QRR1_9GAMM</name>
<evidence type="ECO:0000313" key="16">
    <source>
        <dbReference type="EMBL" id="QDZ89093.2"/>
    </source>
</evidence>
<dbReference type="PANTHER" id="PTHR43545:SF6">
    <property type="entry name" value="FORMATE DEHYDROGENASE, NITRATE-INDUCIBLE, IRON-SULFUR SUBUNIT"/>
    <property type="match status" value="1"/>
</dbReference>
<dbReference type="InterPro" id="IPR051555">
    <property type="entry name" value="FDH_Electron_Transfer_Unit"/>
</dbReference>
<feature type="region of interest" description="Disordered" evidence="14">
    <location>
        <begin position="1"/>
        <end position="21"/>
    </location>
</feature>
<keyword evidence="5" id="KW-0812">Transmembrane</keyword>
<dbReference type="CDD" id="cd10558">
    <property type="entry name" value="FDH-N"/>
    <property type="match status" value="1"/>
</dbReference>
<feature type="binding site" evidence="13">
    <location>
        <position position="46"/>
    </location>
    <ligand>
        <name>[4Fe-4S] cluster</name>
        <dbReference type="ChEBI" id="CHEBI:49883"/>
        <label>1</label>
    </ligand>
</feature>
<evidence type="ECO:0000256" key="7">
    <source>
        <dbReference type="ARBA" id="ARBA00022737"/>
    </source>
</evidence>
<feature type="binding site" evidence="13">
    <location>
        <position position="144"/>
    </location>
    <ligand>
        <name>[4Fe-4S] cluster</name>
        <dbReference type="ChEBI" id="CHEBI:49883"/>
        <label>3</label>
    </ligand>
</feature>
<keyword evidence="10 12" id="KW-0411">Iron-sulfur</keyword>
<feature type="binding site" evidence="13">
    <location>
        <position position="113"/>
    </location>
    <ligand>
        <name>[4Fe-4S] cluster</name>
        <dbReference type="ChEBI" id="CHEBI:49883"/>
        <label>4</label>
    </ligand>
</feature>
<feature type="binding site" evidence="13">
    <location>
        <position position="40"/>
    </location>
    <ligand>
        <name>[4Fe-4S] cluster</name>
        <dbReference type="ChEBI" id="CHEBI:49883"/>
        <label>1</label>
    </ligand>
</feature>
<feature type="binding site" evidence="13">
    <location>
        <position position="43"/>
    </location>
    <ligand>
        <name>[4Fe-4S] cluster</name>
        <dbReference type="ChEBI" id="CHEBI:49883"/>
        <label>1</label>
    </ligand>
</feature>
<dbReference type="PIRSF" id="PIRSF036298">
    <property type="entry name" value="FDH_4Fe4S"/>
    <property type="match status" value="1"/>
</dbReference>
<dbReference type="Gene3D" id="3.30.70.20">
    <property type="match status" value="2"/>
</dbReference>
<keyword evidence="9 12" id="KW-0408">Iron</keyword>
<proteinExistence type="predicted"/>
<feature type="domain" description="4Fe-4S ferredoxin-type" evidence="15">
    <location>
        <begin position="31"/>
        <end position="61"/>
    </location>
</feature>
<accession>A0A5B8QRR1</accession>
<evidence type="ECO:0000256" key="10">
    <source>
        <dbReference type="ARBA" id="ARBA00023014"/>
    </source>
</evidence>
<feature type="region of interest" description="Disordered" evidence="14">
    <location>
        <begin position="285"/>
        <end position="306"/>
    </location>
</feature>
<feature type="binding site" evidence="13">
    <location>
        <position position="180"/>
    </location>
    <ligand>
        <name>[4Fe-4S] cluster</name>
        <dbReference type="ChEBI" id="CHEBI:49883"/>
        <label>1</label>
    </ligand>
</feature>
<dbReference type="AlphaFoldDB" id="A0A5B8QRR1"/>
<evidence type="ECO:0000256" key="6">
    <source>
        <dbReference type="ARBA" id="ARBA00022723"/>
    </source>
</evidence>
<keyword evidence="3 12" id="KW-1003">Cell membrane</keyword>
<dbReference type="GO" id="GO:0046872">
    <property type="term" value="F:metal ion binding"/>
    <property type="evidence" value="ECO:0007669"/>
    <property type="project" value="UniProtKB-UniRule"/>
</dbReference>
<dbReference type="Gene3D" id="1.20.5.480">
    <property type="entry name" value="Single helix bin"/>
    <property type="match status" value="1"/>
</dbReference>
<dbReference type="InterPro" id="IPR038384">
    <property type="entry name" value="Formate_DH_C_sf"/>
</dbReference>
<evidence type="ECO:0000256" key="9">
    <source>
        <dbReference type="ARBA" id="ARBA00023004"/>
    </source>
</evidence>
<feature type="binding site" evidence="13">
    <location>
        <position position="50"/>
    </location>
    <ligand>
        <name>[4Fe-4S] cluster</name>
        <dbReference type="ChEBI" id="CHEBI:49883"/>
        <label>2</label>
    </ligand>
</feature>
<dbReference type="SUPFAM" id="SSF54862">
    <property type="entry name" value="4Fe-4S ferredoxins"/>
    <property type="match status" value="1"/>
</dbReference>
<organism evidence="16 17">
    <name type="scientific">Shewanella decolorationis</name>
    <dbReference type="NCBI Taxonomy" id="256839"/>
    <lineage>
        <taxon>Bacteria</taxon>
        <taxon>Pseudomonadati</taxon>
        <taxon>Pseudomonadota</taxon>
        <taxon>Gammaproteobacteria</taxon>
        <taxon>Alteromonadales</taxon>
        <taxon>Shewanellaceae</taxon>
        <taxon>Shewanella</taxon>
    </lineage>
</organism>
<evidence type="ECO:0000259" key="15">
    <source>
        <dbReference type="PROSITE" id="PS51379"/>
    </source>
</evidence>
<feature type="binding site" evidence="13">
    <location>
        <position position="104"/>
    </location>
    <ligand>
        <name>[4Fe-4S] cluster</name>
        <dbReference type="ChEBI" id="CHEBI:49883"/>
        <label>3</label>
    </ligand>
</feature>
<keyword evidence="8 12" id="KW-0249">Electron transport</keyword>
<evidence type="ECO:0000256" key="11">
    <source>
        <dbReference type="ARBA" id="ARBA00023136"/>
    </source>
</evidence>
<dbReference type="GO" id="GO:0051539">
    <property type="term" value="F:4 iron, 4 sulfur cluster binding"/>
    <property type="evidence" value="ECO:0007669"/>
    <property type="project" value="UniProtKB-UniRule"/>
</dbReference>
<dbReference type="Pfam" id="PF13247">
    <property type="entry name" value="Fer4_11"/>
    <property type="match status" value="1"/>
</dbReference>
<dbReference type="InterPro" id="IPR014603">
    <property type="entry name" value="Formate_DH_Fe-S_su"/>
</dbReference>
<evidence type="ECO:0000256" key="12">
    <source>
        <dbReference type="PIRNR" id="PIRNR036298"/>
    </source>
</evidence>
<comment type="cofactor">
    <cofactor evidence="12 13">
        <name>[4Fe-4S] cluster</name>
        <dbReference type="ChEBI" id="CHEBI:49883"/>
    </cofactor>
    <text evidence="12 13">Binds 4 [4Fe-4S] clusters per subunit.</text>
</comment>
<feature type="binding site" evidence="13">
    <location>
        <position position="134"/>
    </location>
    <ligand>
        <name>[4Fe-4S] cluster</name>
        <dbReference type="ChEBI" id="CHEBI:49883"/>
        <label>4</label>
    </ligand>
</feature>
<dbReference type="GO" id="GO:0005886">
    <property type="term" value="C:plasma membrane"/>
    <property type="evidence" value="ECO:0007669"/>
    <property type="project" value="UniProtKB-SubCell"/>
</dbReference>
<dbReference type="InterPro" id="IPR017896">
    <property type="entry name" value="4Fe4S_Fe-S-bd"/>
</dbReference>
<dbReference type="GO" id="GO:0015944">
    <property type="term" value="P:formate oxidation"/>
    <property type="evidence" value="ECO:0007669"/>
    <property type="project" value="UniProtKB-UniRule"/>
</dbReference>
<keyword evidence="11 12" id="KW-0472">Membrane</keyword>
<keyword evidence="2 12" id="KW-0813">Transport</keyword>
<evidence type="ECO:0000256" key="3">
    <source>
        <dbReference type="ARBA" id="ARBA00022475"/>
    </source>
</evidence>
<feature type="binding site" evidence="13">
    <location>
        <position position="161"/>
    </location>
    <ligand>
        <name>[4Fe-4S] cluster</name>
        <dbReference type="ChEBI" id="CHEBI:49883"/>
        <label>2</label>
    </ligand>
</feature>
<dbReference type="PROSITE" id="PS51379">
    <property type="entry name" value="4FE4S_FER_2"/>
    <property type="match status" value="2"/>
</dbReference>
<evidence type="ECO:0000313" key="17">
    <source>
        <dbReference type="Proteomes" id="UP000321124"/>
    </source>
</evidence>
<evidence type="ECO:0000256" key="13">
    <source>
        <dbReference type="PIRSR" id="PIRSR036298-50"/>
    </source>
</evidence>
<dbReference type="PROSITE" id="PS00198">
    <property type="entry name" value="4FE4S_FER_1"/>
    <property type="match status" value="1"/>
</dbReference>
<feature type="binding site" evidence="13">
    <location>
        <position position="137"/>
    </location>
    <ligand>
        <name>[4Fe-4S] cluster</name>
        <dbReference type="ChEBI" id="CHEBI:49883"/>
        <label>4</label>
    </ligand>
</feature>
<keyword evidence="4 12" id="KW-0004">4Fe-4S</keyword>
<evidence type="ECO:0000256" key="14">
    <source>
        <dbReference type="SAM" id="MobiDB-lite"/>
    </source>
</evidence>
<dbReference type="Pfam" id="PF09163">
    <property type="entry name" value="Form-deh_trans"/>
    <property type="match status" value="1"/>
</dbReference>
<evidence type="ECO:0000256" key="2">
    <source>
        <dbReference type="ARBA" id="ARBA00022448"/>
    </source>
</evidence>
<feature type="binding site" evidence="13">
    <location>
        <position position="164"/>
    </location>
    <ligand>
        <name>[4Fe-4S] cluster</name>
        <dbReference type="ChEBI" id="CHEBI:49883"/>
        <label>2</label>
    </ligand>
</feature>
<feature type="compositionally biased region" description="Basic and acidic residues" evidence="14">
    <location>
        <begin position="294"/>
        <end position="306"/>
    </location>
</feature>
<feature type="binding site" evidence="13">
    <location>
        <position position="109"/>
    </location>
    <ligand>
        <name>[4Fe-4S] cluster</name>
        <dbReference type="ChEBI" id="CHEBI:49883"/>
        <label>3</label>
    </ligand>
</feature>
<dbReference type="GO" id="GO:0045333">
    <property type="term" value="P:cellular respiration"/>
    <property type="evidence" value="ECO:0007669"/>
    <property type="project" value="InterPro"/>
</dbReference>
<dbReference type="InterPro" id="IPR017900">
    <property type="entry name" value="4Fe4S_Fe_S_CS"/>
</dbReference>
<dbReference type="InterPro" id="IPR015246">
    <property type="entry name" value="Formate_DH_TM"/>
</dbReference>
<evidence type="ECO:0000256" key="8">
    <source>
        <dbReference type="ARBA" id="ARBA00022982"/>
    </source>
</evidence>
<keyword evidence="6 12" id="KW-0479">Metal-binding</keyword>
<evidence type="ECO:0000256" key="1">
    <source>
        <dbReference type="ARBA" id="ARBA00004236"/>
    </source>
</evidence>
<protein>
    <recommendedName>
        <fullName evidence="12">Formate dehydrogenase iron-sulfur subunit</fullName>
    </recommendedName>
</protein>